<dbReference type="PANTHER" id="PTHR37705:SF1">
    <property type="entry name" value="TRANSMEMBRANE PROTEIN"/>
    <property type="match status" value="1"/>
</dbReference>
<protein>
    <submittedName>
        <fullName evidence="1">Uncharacterized protein</fullName>
    </submittedName>
</protein>
<organism evidence="1 2">
    <name type="scientific">Brassica carinata</name>
    <name type="common">Ethiopian mustard</name>
    <name type="synonym">Abyssinian cabbage</name>
    <dbReference type="NCBI Taxonomy" id="52824"/>
    <lineage>
        <taxon>Eukaryota</taxon>
        <taxon>Viridiplantae</taxon>
        <taxon>Streptophyta</taxon>
        <taxon>Embryophyta</taxon>
        <taxon>Tracheophyta</taxon>
        <taxon>Spermatophyta</taxon>
        <taxon>Magnoliopsida</taxon>
        <taxon>eudicotyledons</taxon>
        <taxon>Gunneridae</taxon>
        <taxon>Pentapetalae</taxon>
        <taxon>rosids</taxon>
        <taxon>malvids</taxon>
        <taxon>Brassicales</taxon>
        <taxon>Brassicaceae</taxon>
        <taxon>Brassiceae</taxon>
        <taxon>Brassica</taxon>
    </lineage>
</organism>
<comment type="caution">
    <text evidence="1">The sequence shown here is derived from an EMBL/GenBank/DDBJ whole genome shotgun (WGS) entry which is preliminary data.</text>
</comment>
<sequence>MVIKRIEMCIELMRIGVEFVVVVAETVKTAWRQHLNHRTPLPPPTLLRQGISPLTLLNSSLDFSLENLNFCTFHEIVYLRLLGGLFDVVFVDSCNTLIIFCSIRFALLSRFSSSWSPFIQIIFNLSNTSVIIKCANWLNKSLRGLTTKKWLQSCRRRRAA</sequence>
<dbReference type="AlphaFoldDB" id="A0A8X7TK40"/>
<name>A0A8X7TK40_BRACI</name>
<reference evidence="1 2" key="1">
    <citation type="submission" date="2020-02" db="EMBL/GenBank/DDBJ databases">
        <authorList>
            <person name="Ma Q."/>
            <person name="Huang Y."/>
            <person name="Song X."/>
            <person name="Pei D."/>
        </authorList>
    </citation>
    <scope>NUCLEOTIDE SEQUENCE [LARGE SCALE GENOMIC DNA]</scope>
    <source>
        <strain evidence="1">Sxm20200214</strain>
        <tissue evidence="1">Leaf</tissue>
    </source>
</reference>
<dbReference type="PANTHER" id="PTHR37705">
    <property type="entry name" value="BNAA08G11710D PROTEIN"/>
    <property type="match status" value="1"/>
</dbReference>
<dbReference type="EMBL" id="JAAMPC010000070">
    <property type="protein sequence ID" value="KAG2244604.1"/>
    <property type="molecule type" value="Genomic_DNA"/>
</dbReference>
<evidence type="ECO:0000313" key="1">
    <source>
        <dbReference type="EMBL" id="KAG2244604.1"/>
    </source>
</evidence>
<accession>A0A8X7TK40</accession>
<dbReference type="Proteomes" id="UP000886595">
    <property type="component" value="Unassembled WGS sequence"/>
</dbReference>
<gene>
    <name evidence="1" type="ORF">Bca52824_093531</name>
</gene>
<evidence type="ECO:0000313" key="2">
    <source>
        <dbReference type="Proteomes" id="UP000886595"/>
    </source>
</evidence>
<keyword evidence="2" id="KW-1185">Reference proteome</keyword>
<proteinExistence type="predicted"/>